<evidence type="ECO:0000256" key="9">
    <source>
        <dbReference type="ARBA" id="ARBA00023125"/>
    </source>
</evidence>
<evidence type="ECO:0000256" key="7">
    <source>
        <dbReference type="ARBA" id="ARBA00022833"/>
    </source>
</evidence>
<evidence type="ECO:0000256" key="10">
    <source>
        <dbReference type="ARBA" id="ARBA00023163"/>
    </source>
</evidence>
<reference evidence="15 16" key="1">
    <citation type="submission" date="2023-01" db="EMBL/GenBank/DDBJ databases">
        <authorList>
            <person name="Whitehead M."/>
        </authorList>
    </citation>
    <scope>NUCLEOTIDE SEQUENCE [LARGE SCALE GENOMIC DNA]</scope>
</reference>
<feature type="region of interest" description="Disordered" evidence="13">
    <location>
        <begin position="1"/>
        <end position="129"/>
    </location>
</feature>
<dbReference type="GO" id="GO:0010468">
    <property type="term" value="P:regulation of gene expression"/>
    <property type="evidence" value="ECO:0007669"/>
    <property type="project" value="TreeGrafter"/>
</dbReference>
<proteinExistence type="inferred from homology"/>
<dbReference type="Gene3D" id="3.30.160.60">
    <property type="entry name" value="Classic Zinc Finger"/>
    <property type="match status" value="4"/>
</dbReference>
<name>A0AAV0VM52_9HEMI</name>
<dbReference type="GO" id="GO:0003677">
    <property type="term" value="F:DNA binding"/>
    <property type="evidence" value="ECO:0007669"/>
    <property type="project" value="UniProtKB-KW"/>
</dbReference>
<evidence type="ECO:0000256" key="5">
    <source>
        <dbReference type="ARBA" id="ARBA00022737"/>
    </source>
</evidence>
<dbReference type="InterPro" id="IPR050331">
    <property type="entry name" value="Zinc_finger"/>
</dbReference>
<dbReference type="InterPro" id="IPR036236">
    <property type="entry name" value="Znf_C2H2_sf"/>
</dbReference>
<keyword evidence="7" id="KW-0862">Zinc</keyword>
<protein>
    <recommendedName>
        <fullName evidence="14">C2H2-type domain-containing protein</fullName>
    </recommendedName>
</protein>
<gene>
    <name evidence="15" type="ORF">MEUPH1_LOCUS2395</name>
</gene>
<evidence type="ECO:0000256" key="6">
    <source>
        <dbReference type="ARBA" id="ARBA00022771"/>
    </source>
</evidence>
<evidence type="ECO:0000256" key="8">
    <source>
        <dbReference type="ARBA" id="ARBA00023015"/>
    </source>
</evidence>
<dbReference type="Proteomes" id="UP001160148">
    <property type="component" value="Unassembled WGS sequence"/>
</dbReference>
<dbReference type="SUPFAM" id="SSF57667">
    <property type="entry name" value="beta-beta-alpha zinc fingers"/>
    <property type="match status" value="2"/>
</dbReference>
<keyword evidence="6 12" id="KW-0863">Zinc-finger</keyword>
<keyword evidence="10" id="KW-0804">Transcription</keyword>
<comment type="similarity">
    <text evidence="3">Belongs to the krueppel C2H2-type zinc-finger protein family.</text>
</comment>
<evidence type="ECO:0000256" key="2">
    <source>
        <dbReference type="ARBA" id="ARBA00004123"/>
    </source>
</evidence>
<evidence type="ECO:0000313" key="15">
    <source>
        <dbReference type="EMBL" id="CAI6345369.1"/>
    </source>
</evidence>
<dbReference type="PANTHER" id="PTHR16515">
    <property type="entry name" value="PR DOMAIN ZINC FINGER PROTEIN"/>
    <property type="match status" value="1"/>
</dbReference>
<evidence type="ECO:0000256" key="11">
    <source>
        <dbReference type="ARBA" id="ARBA00023242"/>
    </source>
</evidence>
<dbReference type="SMART" id="SM00355">
    <property type="entry name" value="ZnF_C2H2"/>
    <property type="match status" value="4"/>
</dbReference>
<dbReference type="GO" id="GO:0008270">
    <property type="term" value="F:zinc ion binding"/>
    <property type="evidence" value="ECO:0007669"/>
    <property type="project" value="UniProtKB-KW"/>
</dbReference>
<keyword evidence="5" id="KW-0677">Repeat</keyword>
<evidence type="ECO:0000256" key="4">
    <source>
        <dbReference type="ARBA" id="ARBA00022723"/>
    </source>
</evidence>
<evidence type="ECO:0000256" key="13">
    <source>
        <dbReference type="SAM" id="MobiDB-lite"/>
    </source>
</evidence>
<evidence type="ECO:0000256" key="12">
    <source>
        <dbReference type="PROSITE-ProRule" id="PRU00042"/>
    </source>
</evidence>
<feature type="domain" description="C2H2-type" evidence="14">
    <location>
        <begin position="186"/>
        <end position="213"/>
    </location>
</feature>
<evidence type="ECO:0000256" key="3">
    <source>
        <dbReference type="ARBA" id="ARBA00006991"/>
    </source>
</evidence>
<accession>A0AAV0VM52</accession>
<comment type="caution">
    <text evidence="15">The sequence shown here is derived from an EMBL/GenBank/DDBJ whole genome shotgun (WGS) entry which is preliminary data.</text>
</comment>
<keyword evidence="11" id="KW-0539">Nucleus</keyword>
<dbReference type="InterPro" id="IPR013087">
    <property type="entry name" value="Znf_C2H2_type"/>
</dbReference>
<dbReference type="GO" id="GO:0005634">
    <property type="term" value="C:nucleus"/>
    <property type="evidence" value="ECO:0007669"/>
    <property type="project" value="UniProtKB-SubCell"/>
</dbReference>
<keyword evidence="8" id="KW-0805">Transcription regulation</keyword>
<dbReference type="PANTHER" id="PTHR16515:SF49">
    <property type="entry name" value="GASTRULA ZINC FINGER PROTEIN XLCGF49.1-LIKE-RELATED"/>
    <property type="match status" value="1"/>
</dbReference>
<feature type="compositionally biased region" description="Acidic residues" evidence="13">
    <location>
        <begin position="93"/>
        <end position="104"/>
    </location>
</feature>
<dbReference type="AlphaFoldDB" id="A0AAV0VM52"/>
<dbReference type="FunFam" id="3.30.160.60:FF:001955">
    <property type="entry name" value="Jim, isoform G"/>
    <property type="match status" value="1"/>
</dbReference>
<keyword evidence="16" id="KW-1185">Reference proteome</keyword>
<dbReference type="FunFam" id="3.30.160.60:FF:001224">
    <property type="entry name" value="zinc finger protein 771-like"/>
    <property type="match status" value="1"/>
</dbReference>
<keyword evidence="9" id="KW-0238">DNA-binding</keyword>
<evidence type="ECO:0000313" key="16">
    <source>
        <dbReference type="Proteomes" id="UP001160148"/>
    </source>
</evidence>
<evidence type="ECO:0000259" key="14">
    <source>
        <dbReference type="PROSITE" id="PS50157"/>
    </source>
</evidence>
<dbReference type="FunFam" id="3.30.160.60:FF:000683">
    <property type="entry name" value="Zinc finger protein 252"/>
    <property type="match status" value="2"/>
</dbReference>
<comment type="function">
    <text evidence="1">May be involved in transcriptional regulation.</text>
</comment>
<keyword evidence="4" id="KW-0479">Metal-binding</keyword>
<feature type="compositionally biased region" description="Polar residues" evidence="13">
    <location>
        <begin position="30"/>
        <end position="72"/>
    </location>
</feature>
<dbReference type="PROSITE" id="PS50157">
    <property type="entry name" value="ZINC_FINGER_C2H2_2"/>
    <property type="match status" value="4"/>
</dbReference>
<dbReference type="PROSITE" id="PS00028">
    <property type="entry name" value="ZINC_FINGER_C2H2_1"/>
    <property type="match status" value="4"/>
</dbReference>
<feature type="domain" description="C2H2-type" evidence="14">
    <location>
        <begin position="214"/>
        <end position="241"/>
    </location>
</feature>
<feature type="compositionally biased region" description="Low complexity" evidence="13">
    <location>
        <begin position="299"/>
        <end position="318"/>
    </location>
</feature>
<evidence type="ECO:0000256" key="1">
    <source>
        <dbReference type="ARBA" id="ARBA00003767"/>
    </source>
</evidence>
<feature type="domain" description="C2H2-type" evidence="14">
    <location>
        <begin position="270"/>
        <end position="297"/>
    </location>
</feature>
<dbReference type="EMBL" id="CARXXK010000001">
    <property type="protein sequence ID" value="CAI6345369.1"/>
    <property type="molecule type" value="Genomic_DNA"/>
</dbReference>
<feature type="region of interest" description="Disordered" evidence="13">
    <location>
        <begin position="290"/>
        <end position="318"/>
    </location>
</feature>
<organism evidence="15 16">
    <name type="scientific">Macrosiphum euphorbiae</name>
    <name type="common">potato aphid</name>
    <dbReference type="NCBI Taxonomy" id="13131"/>
    <lineage>
        <taxon>Eukaryota</taxon>
        <taxon>Metazoa</taxon>
        <taxon>Ecdysozoa</taxon>
        <taxon>Arthropoda</taxon>
        <taxon>Hexapoda</taxon>
        <taxon>Insecta</taxon>
        <taxon>Pterygota</taxon>
        <taxon>Neoptera</taxon>
        <taxon>Paraneoptera</taxon>
        <taxon>Hemiptera</taxon>
        <taxon>Sternorrhyncha</taxon>
        <taxon>Aphidomorpha</taxon>
        <taxon>Aphidoidea</taxon>
        <taxon>Aphididae</taxon>
        <taxon>Macrosiphini</taxon>
        <taxon>Macrosiphum</taxon>
    </lineage>
</organism>
<dbReference type="Pfam" id="PF00096">
    <property type="entry name" value="zf-C2H2"/>
    <property type="match status" value="4"/>
</dbReference>
<sequence length="425" mass="47313">MIINSQETPKPDEENGAPYVIYNKDGHHQQGPNSSNGQWGPGTSQNGYPALVSSQHEPAEQSTEQASQSTIASPLPSPYPNTNHSIQGSGNGGEDETPPEDNVVESDRTQPGHYGPADPSNYYSGVRGGPPHMLSPSSFMSYLKQPGVMLTPLNPAEASGDFPNMPDLIHQQQEASGKKGSDLRLFKCLSCGKDFKQKATLMQHERIHTDSRPFVCSDCGKRFRQQSHLTQHVRIHANEKPFVCVYCERTFRQRAILNQHLRIHSGEKPYGCGDCGKAFRQKAILNQHVRTHQGEHSHSSLNSSDSSSSPPPSQLHNNLNAFLKSSAEAFRMKYYPNLSDSAQDEQHLNNSNFRNVASRLLQNNLKIKQLNYSSYNSSSNSPKTSLNLFNIPSRSYPRTIVRTNIAHIRNEEGLPMRVVTEIEKK</sequence>
<feature type="domain" description="C2H2-type" evidence="14">
    <location>
        <begin position="242"/>
        <end position="269"/>
    </location>
</feature>
<comment type="subcellular location">
    <subcellularLocation>
        <location evidence="2">Nucleus</location>
    </subcellularLocation>
</comment>